<dbReference type="EMBL" id="LR796394">
    <property type="protein sequence ID" value="CAB4141707.1"/>
    <property type="molecule type" value="Genomic_DNA"/>
</dbReference>
<evidence type="ECO:0000313" key="1">
    <source>
        <dbReference type="EMBL" id="CAB4141707.1"/>
    </source>
</evidence>
<name>A0A6J5M7V8_9CAUD</name>
<proteinExistence type="predicted"/>
<reference evidence="1" key="1">
    <citation type="submission" date="2020-04" db="EMBL/GenBank/DDBJ databases">
        <authorList>
            <person name="Chiriac C."/>
            <person name="Salcher M."/>
            <person name="Ghai R."/>
            <person name="Kavagutti S V."/>
        </authorList>
    </citation>
    <scope>NUCLEOTIDE SEQUENCE</scope>
</reference>
<protein>
    <submittedName>
        <fullName evidence="1">Uncharacterized protein</fullName>
    </submittedName>
</protein>
<accession>A0A6J5M7V8</accession>
<sequence length="69" mass="7550">MKEDIIKLAQEAGAYRLVDANQGSMVCLSNATLQRFAAIVADRCADIAYEAEPFHSADLIREAFGVEKC</sequence>
<gene>
    <name evidence="1" type="ORF">UFOVP420_50</name>
</gene>
<organism evidence="1">
    <name type="scientific">uncultured Caudovirales phage</name>
    <dbReference type="NCBI Taxonomy" id="2100421"/>
    <lineage>
        <taxon>Viruses</taxon>
        <taxon>Duplodnaviria</taxon>
        <taxon>Heunggongvirae</taxon>
        <taxon>Uroviricota</taxon>
        <taxon>Caudoviricetes</taxon>
        <taxon>Peduoviridae</taxon>
        <taxon>Maltschvirus</taxon>
        <taxon>Maltschvirus maltsch</taxon>
    </lineage>
</organism>